<proteinExistence type="predicted"/>
<dbReference type="EMBL" id="AYEV01000013">
    <property type="protein sequence ID" value="ESK55899.1"/>
    <property type="molecule type" value="Genomic_DNA"/>
</dbReference>
<evidence type="ECO:0000313" key="2">
    <source>
        <dbReference type="Proteomes" id="UP000017404"/>
    </source>
</evidence>
<sequence length="132" mass="15268">MGQNKTLNLQSIKALLVYAKNELNLIDFYNKRASSVLRDSKPIDQNNPFFMEVHKEEVHKALYIPYGFMFDGPVQQMYPNGAIMVSTDKRCWGVGTDVFLRGYRAIKNGKEYSLINIEDDFGDKFIFTQEEV</sequence>
<dbReference type="Proteomes" id="UP000017404">
    <property type="component" value="Unassembled WGS sequence"/>
</dbReference>
<dbReference type="AlphaFoldDB" id="V2W7B8"/>
<dbReference type="STRING" id="202955.GCA_000759995_00846"/>
<gene>
    <name evidence="1" type="ORF">F990_01553</name>
</gene>
<dbReference type="PATRIC" id="fig|1120928.5.peg.1582"/>
<evidence type="ECO:0000313" key="1">
    <source>
        <dbReference type="EMBL" id="ESK55899.1"/>
    </source>
</evidence>
<comment type="caution">
    <text evidence="1">The sequence shown here is derived from an EMBL/GenBank/DDBJ whole genome shotgun (WGS) entry which is preliminary data.</text>
</comment>
<dbReference type="eggNOG" id="ENOG5031SH5">
    <property type="taxonomic scope" value="Bacteria"/>
</dbReference>
<accession>V2W7B8</accession>
<protein>
    <submittedName>
        <fullName evidence="1">Uncharacterized protein</fullName>
    </submittedName>
</protein>
<reference evidence="1 2" key="1">
    <citation type="submission" date="2013-10" db="EMBL/GenBank/DDBJ databases">
        <title>The Genome Sequence of Acinetobacter tjernbergiae CIP107465.</title>
        <authorList>
            <consortium name="The Broad Institute Genomics Platform"/>
            <consortium name="The Broad Institute Genome Sequencing Center for Infectious Disease"/>
            <person name="Cerqueira G."/>
            <person name="Feldgarden M."/>
            <person name="Courvalin P."/>
            <person name="Grillot-Courvalin C."/>
            <person name="Clermont D."/>
            <person name="Rocha E."/>
            <person name="Yoon E.-J."/>
            <person name="Nemec A."/>
            <person name="Young S.K."/>
            <person name="Zeng Q."/>
            <person name="Gargeya S."/>
            <person name="Fitzgerald M."/>
            <person name="Abouelleil A."/>
            <person name="Alvarado L."/>
            <person name="Berlin A.M."/>
            <person name="Chapman S.B."/>
            <person name="Gainer-Dewar J."/>
            <person name="Goldberg J."/>
            <person name="Gnerre S."/>
            <person name="Griggs A."/>
            <person name="Gujja S."/>
            <person name="Hansen M."/>
            <person name="Howarth C."/>
            <person name="Imamovic A."/>
            <person name="Ireland A."/>
            <person name="Larimer J."/>
            <person name="McCowan C."/>
            <person name="Murphy C."/>
            <person name="Pearson M."/>
            <person name="Poon T.W."/>
            <person name="Priest M."/>
            <person name="Roberts A."/>
            <person name="Saif S."/>
            <person name="Shea T."/>
            <person name="Sykes S."/>
            <person name="Wortman J."/>
            <person name="Nusbaum C."/>
            <person name="Birren B."/>
        </authorList>
    </citation>
    <scope>NUCLEOTIDE SEQUENCE [LARGE SCALE GENOMIC DNA]</scope>
    <source>
        <strain evidence="1 2">CIP 107465</strain>
    </source>
</reference>
<organism evidence="1 2">
    <name type="scientific">Acinetobacter tjernbergiae DSM 14971 = CIP 107465</name>
    <dbReference type="NCBI Taxonomy" id="1120928"/>
    <lineage>
        <taxon>Bacteria</taxon>
        <taxon>Pseudomonadati</taxon>
        <taxon>Pseudomonadota</taxon>
        <taxon>Gammaproteobacteria</taxon>
        <taxon>Moraxellales</taxon>
        <taxon>Moraxellaceae</taxon>
        <taxon>Acinetobacter</taxon>
    </lineage>
</organism>
<name>V2W7B8_9GAMM</name>
<keyword evidence="2" id="KW-1185">Reference proteome</keyword>